<dbReference type="Pfam" id="PF13333">
    <property type="entry name" value="rve_2"/>
    <property type="match status" value="1"/>
</dbReference>
<keyword evidence="1" id="KW-0812">Transmembrane</keyword>
<proteinExistence type="predicted"/>
<dbReference type="RefSeq" id="WP_095136292.1">
    <property type="nucleotide sequence ID" value="NZ_NIBG01000045.1"/>
</dbReference>
<evidence type="ECO:0000313" key="4">
    <source>
        <dbReference type="Proteomes" id="UP000216024"/>
    </source>
</evidence>
<gene>
    <name evidence="3" type="ORF">CCE28_21570</name>
</gene>
<dbReference type="InterPro" id="IPR001584">
    <property type="entry name" value="Integrase_cat-core"/>
</dbReference>
<dbReference type="GO" id="GO:0015074">
    <property type="term" value="P:DNA integration"/>
    <property type="evidence" value="ECO:0007669"/>
    <property type="project" value="InterPro"/>
</dbReference>
<name>A0A267M8E3_9FIRM</name>
<accession>A0A267M8E3</accession>
<evidence type="ECO:0000259" key="2">
    <source>
        <dbReference type="Pfam" id="PF13333"/>
    </source>
</evidence>
<evidence type="ECO:0000256" key="1">
    <source>
        <dbReference type="SAM" id="Phobius"/>
    </source>
</evidence>
<protein>
    <recommendedName>
        <fullName evidence="2">Integrase catalytic domain-containing protein</fullName>
    </recommendedName>
</protein>
<dbReference type="EMBL" id="NIBG01000045">
    <property type="protein sequence ID" value="PAB55846.1"/>
    <property type="molecule type" value="Genomic_DNA"/>
</dbReference>
<comment type="caution">
    <text evidence="3">The sequence shown here is derived from an EMBL/GenBank/DDBJ whole genome shotgun (WGS) entry which is preliminary data.</text>
</comment>
<dbReference type="AlphaFoldDB" id="A0A267M8E3"/>
<reference evidence="3 4" key="1">
    <citation type="submission" date="2017-06" db="EMBL/GenBank/DDBJ databases">
        <title>Draft genome sequence of anaerobic fermentative bacterium Anaeromicrobium sediminis DY2726D isolated from West Pacific Ocean sediments.</title>
        <authorList>
            <person name="Zeng X."/>
        </authorList>
    </citation>
    <scope>NUCLEOTIDE SEQUENCE [LARGE SCALE GENOMIC DNA]</scope>
    <source>
        <strain evidence="3 4">DY2726D</strain>
    </source>
</reference>
<feature type="domain" description="Integrase catalytic" evidence="2">
    <location>
        <begin position="20"/>
        <end position="52"/>
    </location>
</feature>
<keyword evidence="4" id="KW-1185">Reference proteome</keyword>
<feature type="transmembrane region" description="Helical" evidence="1">
    <location>
        <begin position="55"/>
        <end position="73"/>
    </location>
</feature>
<dbReference type="OrthoDB" id="9775203at2"/>
<dbReference type="Proteomes" id="UP000216024">
    <property type="component" value="Unassembled WGS sequence"/>
</dbReference>
<evidence type="ECO:0000313" key="3">
    <source>
        <dbReference type="EMBL" id="PAB55846.1"/>
    </source>
</evidence>
<keyword evidence="1" id="KW-0472">Membrane</keyword>
<organism evidence="3 4">
    <name type="scientific">Anaeromicrobium sediminis</name>
    <dbReference type="NCBI Taxonomy" id="1478221"/>
    <lineage>
        <taxon>Bacteria</taxon>
        <taxon>Bacillati</taxon>
        <taxon>Bacillota</taxon>
        <taxon>Clostridia</taxon>
        <taxon>Peptostreptococcales</taxon>
        <taxon>Thermotaleaceae</taxon>
        <taxon>Anaeromicrobium</taxon>
    </lineage>
</organism>
<keyword evidence="1" id="KW-1133">Transmembrane helix</keyword>
<sequence length="76" mass="9046">MIANPYYNNLHPYSLHISYELKQNITNYINFYNLHPSQSKLKGMTPIKFRNHAKLIFLSYFTLLLLLSIQITLRTN</sequence>